<dbReference type="GO" id="GO:0016020">
    <property type="term" value="C:membrane"/>
    <property type="evidence" value="ECO:0007669"/>
    <property type="project" value="UniProtKB-SubCell"/>
</dbReference>
<evidence type="ECO:0000313" key="14">
    <source>
        <dbReference type="Proteomes" id="UP000800039"/>
    </source>
</evidence>
<evidence type="ECO:0000256" key="4">
    <source>
        <dbReference type="ARBA" id="ARBA00022617"/>
    </source>
</evidence>
<evidence type="ECO:0000256" key="3">
    <source>
        <dbReference type="ARBA" id="ARBA00010617"/>
    </source>
</evidence>
<keyword evidence="6" id="KW-0479">Metal-binding</keyword>
<dbReference type="PANTHER" id="PTHR46206">
    <property type="entry name" value="CYTOCHROME P450"/>
    <property type="match status" value="1"/>
</dbReference>
<keyword evidence="11 12" id="KW-0472">Membrane</keyword>
<keyword evidence="7 12" id="KW-1133">Transmembrane helix</keyword>
<sequence length="305" mass="34691">MDFAEIQTSRFSGLDALAINAVSSIIGFVSLFVFYKALASPSQGFSNVFRPFFKRYQAWAYGLNWFDRRCTEGVGFIRALRTLLTSNLSTTLPDLSCIIRTRFEELHAGHTEVDGVKHSPAYHMIVELVVLSNAVSFFGKDLAKDEQFMTSALAYTEETVVCAEMARLLPKFMTPLVIVGGIIARTIKSHEAIYNRLVPIVEQRCLERDLANLGQPVTIHIAYNELWKHRPRMPLGQHDAWYKPMAIWFGSVHAVSTTVAFSIYVLCLHPEYVDPLHREYYAQYADFEHTETGGYPRSDHNELQL</sequence>
<dbReference type="GO" id="GO:0020037">
    <property type="term" value="F:heme binding"/>
    <property type="evidence" value="ECO:0007669"/>
    <property type="project" value="InterPro"/>
</dbReference>
<dbReference type="GO" id="GO:0016705">
    <property type="term" value="F:oxidoreductase activity, acting on paired donors, with incorporation or reduction of molecular oxygen"/>
    <property type="evidence" value="ECO:0007669"/>
    <property type="project" value="InterPro"/>
</dbReference>
<evidence type="ECO:0000256" key="12">
    <source>
        <dbReference type="SAM" id="Phobius"/>
    </source>
</evidence>
<evidence type="ECO:0008006" key="15">
    <source>
        <dbReference type="Google" id="ProtNLM"/>
    </source>
</evidence>
<dbReference type="Proteomes" id="UP000800039">
    <property type="component" value="Unassembled WGS sequence"/>
</dbReference>
<name>A0A9P4GI63_9PLEO</name>
<dbReference type="PANTHER" id="PTHR46206:SF5">
    <property type="entry name" value="P450, PUTATIVE (EUROFUNG)-RELATED"/>
    <property type="match status" value="1"/>
</dbReference>
<comment type="cofactor">
    <cofactor evidence="1">
        <name>heme</name>
        <dbReference type="ChEBI" id="CHEBI:30413"/>
    </cofactor>
</comment>
<feature type="transmembrane region" description="Helical" evidence="12">
    <location>
        <begin position="12"/>
        <end position="35"/>
    </location>
</feature>
<comment type="similarity">
    <text evidence="3">Belongs to the cytochrome P450 family.</text>
</comment>
<keyword evidence="8" id="KW-0560">Oxidoreductase</keyword>
<dbReference type="AlphaFoldDB" id="A0A9P4GI63"/>
<organism evidence="13 14">
    <name type="scientific">Cucurbitaria berberidis CBS 394.84</name>
    <dbReference type="NCBI Taxonomy" id="1168544"/>
    <lineage>
        <taxon>Eukaryota</taxon>
        <taxon>Fungi</taxon>
        <taxon>Dikarya</taxon>
        <taxon>Ascomycota</taxon>
        <taxon>Pezizomycotina</taxon>
        <taxon>Dothideomycetes</taxon>
        <taxon>Pleosporomycetidae</taxon>
        <taxon>Pleosporales</taxon>
        <taxon>Pleosporineae</taxon>
        <taxon>Cucurbitariaceae</taxon>
        <taxon>Cucurbitaria</taxon>
    </lineage>
</organism>
<protein>
    <recommendedName>
        <fullName evidence="15">Cytochrome P450</fullName>
    </recommendedName>
</protein>
<proteinExistence type="inferred from homology"/>
<evidence type="ECO:0000256" key="11">
    <source>
        <dbReference type="ARBA" id="ARBA00023136"/>
    </source>
</evidence>
<evidence type="ECO:0000256" key="8">
    <source>
        <dbReference type="ARBA" id="ARBA00023002"/>
    </source>
</evidence>
<keyword evidence="10" id="KW-0503">Monooxygenase</keyword>
<evidence type="ECO:0000256" key="9">
    <source>
        <dbReference type="ARBA" id="ARBA00023004"/>
    </source>
</evidence>
<dbReference type="OrthoDB" id="1844152at2759"/>
<evidence type="ECO:0000256" key="10">
    <source>
        <dbReference type="ARBA" id="ARBA00023033"/>
    </source>
</evidence>
<dbReference type="Gene3D" id="1.10.630.10">
    <property type="entry name" value="Cytochrome P450"/>
    <property type="match status" value="1"/>
</dbReference>
<reference evidence="13" key="1">
    <citation type="submission" date="2020-01" db="EMBL/GenBank/DDBJ databases">
        <authorList>
            <consortium name="DOE Joint Genome Institute"/>
            <person name="Haridas S."/>
            <person name="Albert R."/>
            <person name="Binder M."/>
            <person name="Bloem J."/>
            <person name="Labutti K."/>
            <person name="Salamov A."/>
            <person name="Andreopoulos B."/>
            <person name="Baker S.E."/>
            <person name="Barry K."/>
            <person name="Bills G."/>
            <person name="Bluhm B.H."/>
            <person name="Cannon C."/>
            <person name="Castanera R."/>
            <person name="Culley D.E."/>
            <person name="Daum C."/>
            <person name="Ezra D."/>
            <person name="Gonzalez J.B."/>
            <person name="Henrissat B."/>
            <person name="Kuo A."/>
            <person name="Liang C."/>
            <person name="Lipzen A."/>
            <person name="Lutzoni F."/>
            <person name="Magnuson J."/>
            <person name="Mondo S."/>
            <person name="Nolan M."/>
            <person name="Ohm R."/>
            <person name="Pangilinan J."/>
            <person name="Park H.-J."/>
            <person name="Ramirez L."/>
            <person name="Alfaro M."/>
            <person name="Sun H."/>
            <person name="Tritt A."/>
            <person name="Yoshinaga Y."/>
            <person name="Zwiers L.-H."/>
            <person name="Turgeon B.G."/>
            <person name="Goodwin S.B."/>
            <person name="Spatafora J.W."/>
            <person name="Crous P.W."/>
            <person name="Grigoriev I.V."/>
        </authorList>
    </citation>
    <scope>NUCLEOTIDE SEQUENCE</scope>
    <source>
        <strain evidence="13">CBS 394.84</strain>
    </source>
</reference>
<dbReference type="GeneID" id="63854171"/>
<accession>A0A9P4GI63</accession>
<keyword evidence="4" id="KW-0349">Heme</keyword>
<dbReference type="GO" id="GO:0005506">
    <property type="term" value="F:iron ion binding"/>
    <property type="evidence" value="ECO:0007669"/>
    <property type="project" value="InterPro"/>
</dbReference>
<evidence type="ECO:0000256" key="1">
    <source>
        <dbReference type="ARBA" id="ARBA00001971"/>
    </source>
</evidence>
<gene>
    <name evidence="13" type="ORF">K460DRAFT_406099</name>
</gene>
<dbReference type="GO" id="GO:0004497">
    <property type="term" value="F:monooxygenase activity"/>
    <property type="evidence" value="ECO:0007669"/>
    <property type="project" value="UniProtKB-KW"/>
</dbReference>
<evidence type="ECO:0000313" key="13">
    <source>
        <dbReference type="EMBL" id="KAF1845866.1"/>
    </source>
</evidence>
<evidence type="ECO:0000256" key="6">
    <source>
        <dbReference type="ARBA" id="ARBA00022723"/>
    </source>
</evidence>
<keyword evidence="14" id="KW-1185">Reference proteome</keyword>
<dbReference type="EMBL" id="ML976616">
    <property type="protein sequence ID" value="KAF1845866.1"/>
    <property type="molecule type" value="Genomic_DNA"/>
</dbReference>
<comment type="subcellular location">
    <subcellularLocation>
        <location evidence="2">Membrane</location>
    </subcellularLocation>
</comment>
<evidence type="ECO:0000256" key="7">
    <source>
        <dbReference type="ARBA" id="ARBA00022989"/>
    </source>
</evidence>
<dbReference type="SUPFAM" id="SSF48264">
    <property type="entry name" value="Cytochrome P450"/>
    <property type="match status" value="1"/>
</dbReference>
<evidence type="ECO:0000256" key="5">
    <source>
        <dbReference type="ARBA" id="ARBA00022692"/>
    </source>
</evidence>
<keyword evidence="9" id="KW-0408">Iron</keyword>
<dbReference type="InterPro" id="IPR036396">
    <property type="entry name" value="Cyt_P450_sf"/>
</dbReference>
<evidence type="ECO:0000256" key="2">
    <source>
        <dbReference type="ARBA" id="ARBA00004370"/>
    </source>
</evidence>
<comment type="caution">
    <text evidence="13">The sequence shown here is derived from an EMBL/GenBank/DDBJ whole genome shotgun (WGS) entry which is preliminary data.</text>
</comment>
<keyword evidence="5 12" id="KW-0812">Transmembrane</keyword>
<dbReference type="RefSeq" id="XP_040788429.1">
    <property type="nucleotide sequence ID" value="XM_040936921.1"/>
</dbReference>